<evidence type="ECO:0000256" key="2">
    <source>
        <dbReference type="ARBA" id="ARBA00023004"/>
    </source>
</evidence>
<keyword evidence="2" id="KW-0408">Iron</keyword>
<evidence type="ECO:0000256" key="1">
    <source>
        <dbReference type="ARBA" id="ARBA00022723"/>
    </source>
</evidence>
<dbReference type="GO" id="GO:0046872">
    <property type="term" value="F:metal ion binding"/>
    <property type="evidence" value="ECO:0007669"/>
    <property type="project" value="UniProtKB-KW"/>
</dbReference>
<dbReference type="Proteomes" id="UP000315827">
    <property type="component" value="Unassembled WGS sequence"/>
</dbReference>
<protein>
    <submittedName>
        <fullName evidence="4">4Fe-4S dicluster domain-containing protein</fullName>
    </submittedName>
</protein>
<dbReference type="PROSITE" id="PS51379">
    <property type="entry name" value="4FE4S_FER_2"/>
    <property type="match status" value="2"/>
</dbReference>
<keyword evidence="1" id="KW-0479">Metal-binding</keyword>
<reference evidence="4 5" key="1">
    <citation type="submission" date="2019-07" db="EMBL/GenBank/DDBJ databases">
        <title>Genome sequencing of Parabacteroides distasonis iSURF_7.</title>
        <authorList>
            <person name="Degefu H.N."/>
            <person name="Ruoff K.L."/>
            <person name="Price C.E."/>
            <person name="Valls R.A."/>
            <person name="O'Toole G.A."/>
        </authorList>
    </citation>
    <scope>NUCLEOTIDE SEQUENCE [LARGE SCALE GENOMIC DNA]</scope>
    <source>
        <strain evidence="4 5">CFPLTA003_1B</strain>
    </source>
</reference>
<dbReference type="InterPro" id="IPR007525">
    <property type="entry name" value="FrhB_FdhB_C"/>
</dbReference>
<keyword evidence="3" id="KW-0411">Iron-sulfur</keyword>
<dbReference type="SUPFAM" id="SSF54862">
    <property type="entry name" value="4Fe-4S ferredoxins"/>
    <property type="match status" value="1"/>
</dbReference>
<dbReference type="Gene3D" id="3.30.70.20">
    <property type="match status" value="1"/>
</dbReference>
<dbReference type="PANTHER" id="PTHR43193:SF2">
    <property type="entry name" value="POLYFERREDOXIN PROTEIN FWDF"/>
    <property type="match status" value="1"/>
</dbReference>
<gene>
    <name evidence="4" type="ORF">FSA05_11540</name>
</gene>
<evidence type="ECO:0000256" key="3">
    <source>
        <dbReference type="ARBA" id="ARBA00023014"/>
    </source>
</evidence>
<name>A0A5C6KD67_PARDI</name>
<dbReference type="GO" id="GO:0051536">
    <property type="term" value="F:iron-sulfur cluster binding"/>
    <property type="evidence" value="ECO:0007669"/>
    <property type="project" value="UniProtKB-KW"/>
</dbReference>
<dbReference type="Pfam" id="PF04432">
    <property type="entry name" value="FrhB_FdhB_C"/>
    <property type="match status" value="1"/>
</dbReference>
<comment type="caution">
    <text evidence="4">The sequence shown here is derived from an EMBL/GenBank/DDBJ whole genome shotgun (WGS) entry which is preliminary data.</text>
</comment>
<dbReference type="AlphaFoldDB" id="A0A5C6KD67"/>
<organism evidence="4 5">
    <name type="scientific">Parabacteroides distasonis</name>
    <dbReference type="NCBI Taxonomy" id="823"/>
    <lineage>
        <taxon>Bacteria</taxon>
        <taxon>Pseudomonadati</taxon>
        <taxon>Bacteroidota</taxon>
        <taxon>Bacteroidia</taxon>
        <taxon>Bacteroidales</taxon>
        <taxon>Tannerellaceae</taxon>
        <taxon>Parabacteroides</taxon>
    </lineage>
</organism>
<dbReference type="PROSITE" id="PS00198">
    <property type="entry name" value="4FE4S_FER_1"/>
    <property type="match status" value="1"/>
</dbReference>
<dbReference type="Pfam" id="PF12838">
    <property type="entry name" value="Fer4_7"/>
    <property type="match status" value="1"/>
</dbReference>
<accession>A0A5C6KD67</accession>
<dbReference type="InterPro" id="IPR017896">
    <property type="entry name" value="4Fe4S_Fe-S-bd"/>
</dbReference>
<proteinExistence type="predicted"/>
<evidence type="ECO:0000313" key="5">
    <source>
        <dbReference type="Proteomes" id="UP000315827"/>
    </source>
</evidence>
<dbReference type="PANTHER" id="PTHR43193">
    <property type="match status" value="1"/>
</dbReference>
<evidence type="ECO:0000313" key="4">
    <source>
        <dbReference type="EMBL" id="TWV61270.1"/>
    </source>
</evidence>
<dbReference type="InterPro" id="IPR052977">
    <property type="entry name" value="Polyferredoxin-like_ET"/>
</dbReference>
<dbReference type="RefSeq" id="WP_146375568.1">
    <property type="nucleotide sequence ID" value="NZ_JADMVU010000022.1"/>
</dbReference>
<dbReference type="InterPro" id="IPR017900">
    <property type="entry name" value="4Fe4S_Fe_S_CS"/>
</dbReference>
<dbReference type="EMBL" id="VOHW01000006">
    <property type="protein sequence ID" value="TWV61270.1"/>
    <property type="molecule type" value="Genomic_DNA"/>
</dbReference>
<sequence>MKMNNTIASIGSACTGCSICRLVCSKNAITLKENREGFTYPVIDMSICVNCGLCLAKCPIHNKSSILNKEIQRVYAAYNRSEQDRYESSSGGIFVLLARSVIAMGGCVYGAAYADDLSVFHCKVDTEDGLKRLMKSKYIQSDVGNTYAYCKKDLENGKTVLFTGTPCQIAGLKSYLGKEYDGLLTQDFVCHGIPSSKVWRDWKMYLEKHHSEISSVDFRSKINGWFFFHISYKLCINKFIHISSREDPYFVGFNDSLYLRESCYDCRFKKDNHYSDITLGDFWEVKKMAPVMNDDKGVSILFLNTKKAIEWYERVKQNLIYMPLNYELVCVNHNMIVNSAGHRDLRDKFYEKYNGCNLQKVVANLRIKPSIKKRIKKRIIKIFKKVF</sequence>